<reference evidence="3 4" key="1">
    <citation type="submission" date="2015-04" db="EMBL/GenBank/DDBJ databases">
        <title>Draft genome of the roundworm Trichinella nativa.</title>
        <authorList>
            <person name="Mitreva M."/>
        </authorList>
    </citation>
    <scope>NUCLEOTIDE SEQUENCE [LARGE SCALE GENOMIC DNA]</scope>
    <source>
        <strain evidence="3 4">ISS45</strain>
    </source>
</reference>
<dbReference type="AlphaFoldDB" id="A0A1Y3ESU0"/>
<keyword evidence="2" id="KW-1133">Transmembrane helix</keyword>
<feature type="compositionally biased region" description="Polar residues" evidence="1">
    <location>
        <begin position="223"/>
        <end position="243"/>
    </location>
</feature>
<dbReference type="Proteomes" id="UP000243006">
    <property type="component" value="Unassembled WGS sequence"/>
</dbReference>
<feature type="transmembrane region" description="Helical" evidence="2">
    <location>
        <begin position="403"/>
        <end position="423"/>
    </location>
</feature>
<comment type="caution">
    <text evidence="3">The sequence shown here is derived from an EMBL/GenBank/DDBJ whole genome shotgun (WGS) entry which is preliminary data.</text>
</comment>
<dbReference type="EMBL" id="LVZM01002988">
    <property type="protein sequence ID" value="OUC48223.1"/>
    <property type="molecule type" value="Genomic_DNA"/>
</dbReference>
<evidence type="ECO:0000256" key="1">
    <source>
        <dbReference type="SAM" id="MobiDB-lite"/>
    </source>
</evidence>
<organism evidence="3 4">
    <name type="scientific">Trichinella nativa</name>
    <dbReference type="NCBI Taxonomy" id="6335"/>
    <lineage>
        <taxon>Eukaryota</taxon>
        <taxon>Metazoa</taxon>
        <taxon>Ecdysozoa</taxon>
        <taxon>Nematoda</taxon>
        <taxon>Enoplea</taxon>
        <taxon>Dorylaimia</taxon>
        <taxon>Trichinellida</taxon>
        <taxon>Trichinellidae</taxon>
        <taxon>Trichinella</taxon>
    </lineage>
</organism>
<accession>A0A1Y3ESU0</accession>
<feature type="region of interest" description="Disordered" evidence="1">
    <location>
        <begin position="204"/>
        <end position="243"/>
    </location>
</feature>
<feature type="compositionally biased region" description="Basic and acidic residues" evidence="1">
    <location>
        <begin position="211"/>
        <end position="221"/>
    </location>
</feature>
<sequence length="426" mass="46772">MRKEILSPPVLSHPLKQRQQHRQLYDNSSQAREKREAIMDEVIQSVVSDMKAYSNDDNGNNSNGNDSSVKSHGELESNSVALSDEQSGTNSNNITDVNCNAEQQMLSTDANVELPTDAVQLNREDSESLSRTILPADDLSRSDSSCLVDSNCTSSTLSNVDGTTEQVDKGQLSANIVPSEGEVDGQCTMTNGERDSTMVDVRLSNGPAPGELEKKNEDELAKGNSQSGDNFEQQQQHAESTSMVTNAASVMVDDCFSDRNSFLLHAVQSDHDYTEPSLLRQQGTAAGSDSCTAKGRVLDTSVELLSDQGQGQCQWPLQAEISSLQQQNVGSSIEIPFCALKRKEEESSFFEVCLFHCKLACMQFAVGSWTNFKIDCFLLFFVVLLMWELLSLPFLPAKLLVRLPVLSSAMLHSLCMYVAFAPYSPY</sequence>
<feature type="compositionally biased region" description="Polar residues" evidence="1">
    <location>
        <begin position="76"/>
        <end position="95"/>
    </location>
</feature>
<feature type="region of interest" description="Disordered" evidence="1">
    <location>
        <begin position="49"/>
        <end position="95"/>
    </location>
</feature>
<protein>
    <submittedName>
        <fullName evidence="3">Uncharacterized protein</fullName>
    </submittedName>
</protein>
<keyword evidence="2" id="KW-0812">Transmembrane</keyword>
<feature type="compositionally biased region" description="Low complexity" evidence="1">
    <location>
        <begin position="55"/>
        <end position="68"/>
    </location>
</feature>
<evidence type="ECO:0000313" key="4">
    <source>
        <dbReference type="Proteomes" id="UP000243006"/>
    </source>
</evidence>
<feature type="region of interest" description="Disordered" evidence="1">
    <location>
        <begin position="1"/>
        <end position="35"/>
    </location>
</feature>
<feature type="region of interest" description="Disordered" evidence="1">
    <location>
        <begin position="178"/>
        <end position="197"/>
    </location>
</feature>
<proteinExistence type="predicted"/>
<evidence type="ECO:0000256" key="2">
    <source>
        <dbReference type="SAM" id="Phobius"/>
    </source>
</evidence>
<evidence type="ECO:0000313" key="3">
    <source>
        <dbReference type="EMBL" id="OUC48223.1"/>
    </source>
</evidence>
<keyword evidence="2" id="KW-0472">Membrane</keyword>
<gene>
    <name evidence="3" type="ORF">D917_06330</name>
</gene>
<name>A0A1Y3ESU0_9BILA</name>